<evidence type="ECO:0000256" key="4">
    <source>
        <dbReference type="ARBA" id="ARBA00022970"/>
    </source>
</evidence>
<keyword evidence="6 8" id="KW-0472">Membrane</keyword>
<dbReference type="GO" id="GO:0015171">
    <property type="term" value="F:amino acid transmembrane transporter activity"/>
    <property type="evidence" value="ECO:0007669"/>
    <property type="project" value="TreeGrafter"/>
</dbReference>
<reference evidence="10" key="1">
    <citation type="journal article" date="2020" name="Fungal Divers.">
        <title>Resolving the Mortierellaceae phylogeny through synthesis of multi-gene phylogenetics and phylogenomics.</title>
        <authorList>
            <person name="Vandepol N."/>
            <person name="Liber J."/>
            <person name="Desiro A."/>
            <person name="Na H."/>
            <person name="Kennedy M."/>
            <person name="Barry K."/>
            <person name="Grigoriev I.V."/>
            <person name="Miller A.N."/>
            <person name="O'Donnell K."/>
            <person name="Stajich J.E."/>
            <person name="Bonito G."/>
        </authorList>
    </citation>
    <scope>NUCLEOTIDE SEQUENCE</scope>
    <source>
        <strain evidence="10">KOD1015</strain>
    </source>
</reference>
<evidence type="ECO:0000313" key="10">
    <source>
        <dbReference type="EMBL" id="KAF9581563.1"/>
    </source>
</evidence>
<dbReference type="OrthoDB" id="3900342at2759"/>
<dbReference type="InterPro" id="IPR050524">
    <property type="entry name" value="APC_YAT"/>
</dbReference>
<evidence type="ECO:0000256" key="2">
    <source>
        <dbReference type="ARBA" id="ARBA00022448"/>
    </source>
</evidence>
<dbReference type="PANTHER" id="PTHR43341:SF1">
    <property type="entry name" value="GENERAL AMINO-ACID PERMEASE GAP1"/>
    <property type="match status" value="1"/>
</dbReference>
<name>A0A9P6FU19_9FUNG</name>
<feature type="region of interest" description="Disordered" evidence="7">
    <location>
        <begin position="18"/>
        <end position="71"/>
    </location>
</feature>
<dbReference type="Proteomes" id="UP000780801">
    <property type="component" value="Unassembled WGS sequence"/>
</dbReference>
<keyword evidence="5 8" id="KW-1133">Transmembrane helix</keyword>
<evidence type="ECO:0000256" key="7">
    <source>
        <dbReference type="SAM" id="MobiDB-lite"/>
    </source>
</evidence>
<feature type="non-terminal residue" evidence="10">
    <location>
        <position position="163"/>
    </location>
</feature>
<dbReference type="Pfam" id="PF00324">
    <property type="entry name" value="AA_permease"/>
    <property type="match status" value="1"/>
</dbReference>
<dbReference type="PANTHER" id="PTHR43341">
    <property type="entry name" value="AMINO ACID PERMEASE"/>
    <property type="match status" value="1"/>
</dbReference>
<feature type="compositionally biased region" description="Low complexity" evidence="7">
    <location>
        <begin position="18"/>
        <end position="30"/>
    </location>
</feature>
<evidence type="ECO:0000256" key="8">
    <source>
        <dbReference type="SAM" id="Phobius"/>
    </source>
</evidence>
<dbReference type="Gene3D" id="1.20.1740.10">
    <property type="entry name" value="Amino acid/polyamine transporter I"/>
    <property type="match status" value="1"/>
</dbReference>
<dbReference type="InterPro" id="IPR004841">
    <property type="entry name" value="AA-permease/SLC12A_dom"/>
</dbReference>
<accession>A0A9P6FU19</accession>
<organism evidence="10 11">
    <name type="scientific">Lunasporangiospora selenospora</name>
    <dbReference type="NCBI Taxonomy" id="979761"/>
    <lineage>
        <taxon>Eukaryota</taxon>
        <taxon>Fungi</taxon>
        <taxon>Fungi incertae sedis</taxon>
        <taxon>Mucoromycota</taxon>
        <taxon>Mortierellomycotina</taxon>
        <taxon>Mortierellomycetes</taxon>
        <taxon>Mortierellales</taxon>
        <taxon>Mortierellaceae</taxon>
        <taxon>Lunasporangiospora</taxon>
    </lineage>
</organism>
<feature type="transmembrane region" description="Helical" evidence="8">
    <location>
        <begin position="115"/>
        <end position="134"/>
    </location>
</feature>
<feature type="domain" description="Amino acid permease/ SLC12A" evidence="9">
    <location>
        <begin position="86"/>
        <end position="162"/>
    </location>
</feature>
<dbReference type="EMBL" id="JAABOA010001433">
    <property type="protein sequence ID" value="KAF9581563.1"/>
    <property type="molecule type" value="Genomic_DNA"/>
</dbReference>
<comment type="subcellular location">
    <subcellularLocation>
        <location evidence="1">Membrane</location>
        <topology evidence="1">Multi-pass membrane protein</topology>
    </subcellularLocation>
</comment>
<evidence type="ECO:0000256" key="6">
    <source>
        <dbReference type="ARBA" id="ARBA00023136"/>
    </source>
</evidence>
<feature type="transmembrane region" description="Helical" evidence="8">
    <location>
        <begin position="87"/>
        <end position="109"/>
    </location>
</feature>
<keyword evidence="3 8" id="KW-0812">Transmembrane</keyword>
<keyword evidence="4" id="KW-0029">Amino-acid transport</keyword>
<evidence type="ECO:0000256" key="1">
    <source>
        <dbReference type="ARBA" id="ARBA00004141"/>
    </source>
</evidence>
<protein>
    <recommendedName>
        <fullName evidence="9">Amino acid permease/ SLC12A domain-containing protein</fullName>
    </recommendedName>
</protein>
<keyword evidence="2" id="KW-0813">Transport</keyword>
<dbReference type="AlphaFoldDB" id="A0A9P6FU19"/>
<proteinExistence type="predicted"/>
<gene>
    <name evidence="10" type="ORF">BGW38_001380</name>
</gene>
<evidence type="ECO:0000259" key="9">
    <source>
        <dbReference type="Pfam" id="PF00324"/>
    </source>
</evidence>
<evidence type="ECO:0000256" key="3">
    <source>
        <dbReference type="ARBA" id="ARBA00022692"/>
    </source>
</evidence>
<sequence length="163" mass="17225">MGDITPTYIHEAHAYEVGSGTTLNNGNNSGKGMIDQKGFNPDDDDDDAEYSRNLSSGKSLHDDSDLNNNAHGEADRGLQRNLKARHLTMISLGGTIGTGLFLASGSSIATAGPGFSQVAYTLIGTMVFCFMSSLGEMATYLPITGSINAYGGRFFDPALAFML</sequence>
<evidence type="ECO:0000313" key="11">
    <source>
        <dbReference type="Proteomes" id="UP000780801"/>
    </source>
</evidence>
<comment type="caution">
    <text evidence="10">The sequence shown here is derived from an EMBL/GenBank/DDBJ whole genome shotgun (WGS) entry which is preliminary data.</text>
</comment>
<evidence type="ECO:0000256" key="5">
    <source>
        <dbReference type="ARBA" id="ARBA00022989"/>
    </source>
</evidence>
<dbReference type="GO" id="GO:0016020">
    <property type="term" value="C:membrane"/>
    <property type="evidence" value="ECO:0007669"/>
    <property type="project" value="UniProtKB-SubCell"/>
</dbReference>
<keyword evidence="11" id="KW-1185">Reference proteome</keyword>